<comment type="caution">
    <text evidence="1">The sequence shown here is derived from an EMBL/GenBank/DDBJ whole genome shotgun (WGS) entry which is preliminary data.</text>
</comment>
<sequence>MKLSRRLAPPGTSIPFLSIENLAKIFCGSLYREALWPDSLVSGSQTVGNSIGNTGDEETICALKGDGQRSSFKLVSRSKRPCEEDTRASQVLKRTSSLAVRLDDQARPTPLPHFGRSGHTVYTEKAVTEMSNLRSVGTANHAGFNVDILLSCAARRKATQSADDKYNLRRARSLLSRLVRLSGFQQSNVTKNTGVMAMSTVEKYEVRGVETLRPGEIIVL</sequence>
<gene>
    <name evidence="1" type="ORF">RRG08_019995</name>
</gene>
<dbReference type="EMBL" id="JAWDGP010000205">
    <property type="protein sequence ID" value="KAK3802894.1"/>
    <property type="molecule type" value="Genomic_DNA"/>
</dbReference>
<proteinExistence type="predicted"/>
<dbReference type="AlphaFoldDB" id="A0AAE1BBC3"/>
<organism evidence="1 2">
    <name type="scientific">Elysia crispata</name>
    <name type="common">lettuce slug</name>
    <dbReference type="NCBI Taxonomy" id="231223"/>
    <lineage>
        <taxon>Eukaryota</taxon>
        <taxon>Metazoa</taxon>
        <taxon>Spiralia</taxon>
        <taxon>Lophotrochozoa</taxon>
        <taxon>Mollusca</taxon>
        <taxon>Gastropoda</taxon>
        <taxon>Heterobranchia</taxon>
        <taxon>Euthyneura</taxon>
        <taxon>Panpulmonata</taxon>
        <taxon>Sacoglossa</taxon>
        <taxon>Placobranchoidea</taxon>
        <taxon>Plakobranchidae</taxon>
        <taxon>Elysia</taxon>
    </lineage>
</organism>
<reference evidence="1" key="1">
    <citation type="journal article" date="2023" name="G3 (Bethesda)">
        <title>A reference genome for the long-term kleptoplast-retaining sea slug Elysia crispata morphotype clarki.</title>
        <authorList>
            <person name="Eastman K.E."/>
            <person name="Pendleton A.L."/>
            <person name="Shaikh M.A."/>
            <person name="Suttiyut T."/>
            <person name="Ogas R."/>
            <person name="Tomko P."/>
            <person name="Gavelis G."/>
            <person name="Widhalm J.R."/>
            <person name="Wisecaver J.H."/>
        </authorList>
    </citation>
    <scope>NUCLEOTIDE SEQUENCE</scope>
    <source>
        <strain evidence="1">ECLA1</strain>
    </source>
</reference>
<evidence type="ECO:0000313" key="1">
    <source>
        <dbReference type="EMBL" id="KAK3802894.1"/>
    </source>
</evidence>
<accession>A0AAE1BBC3</accession>
<evidence type="ECO:0000313" key="2">
    <source>
        <dbReference type="Proteomes" id="UP001283361"/>
    </source>
</evidence>
<dbReference type="Proteomes" id="UP001283361">
    <property type="component" value="Unassembled WGS sequence"/>
</dbReference>
<protein>
    <submittedName>
        <fullName evidence="1">Uncharacterized protein</fullName>
    </submittedName>
</protein>
<name>A0AAE1BBC3_9GAST</name>
<keyword evidence="2" id="KW-1185">Reference proteome</keyword>